<accession>A0A820CQ66</accession>
<comment type="caution">
    <text evidence="1">The sequence shown here is derived from an EMBL/GenBank/DDBJ whole genome shotgun (WGS) entry which is preliminary data.</text>
</comment>
<evidence type="ECO:0000313" key="2">
    <source>
        <dbReference type="Proteomes" id="UP000663844"/>
    </source>
</evidence>
<protein>
    <submittedName>
        <fullName evidence="1">Uncharacterized protein</fullName>
    </submittedName>
</protein>
<name>A0A820CQ66_9BILA</name>
<feature type="non-terminal residue" evidence="1">
    <location>
        <position position="80"/>
    </location>
</feature>
<dbReference type="AlphaFoldDB" id="A0A820CQ66"/>
<proteinExistence type="predicted"/>
<evidence type="ECO:0000313" key="1">
    <source>
        <dbReference type="EMBL" id="CAF4225256.1"/>
    </source>
</evidence>
<dbReference type="EMBL" id="CAJOAZ010010723">
    <property type="protein sequence ID" value="CAF4225256.1"/>
    <property type="molecule type" value="Genomic_DNA"/>
</dbReference>
<organism evidence="1 2">
    <name type="scientific">Adineta steineri</name>
    <dbReference type="NCBI Taxonomy" id="433720"/>
    <lineage>
        <taxon>Eukaryota</taxon>
        <taxon>Metazoa</taxon>
        <taxon>Spiralia</taxon>
        <taxon>Gnathifera</taxon>
        <taxon>Rotifera</taxon>
        <taxon>Eurotatoria</taxon>
        <taxon>Bdelloidea</taxon>
        <taxon>Adinetida</taxon>
        <taxon>Adinetidae</taxon>
        <taxon>Adineta</taxon>
    </lineage>
</organism>
<reference evidence="1" key="1">
    <citation type="submission" date="2021-02" db="EMBL/GenBank/DDBJ databases">
        <authorList>
            <person name="Nowell W R."/>
        </authorList>
    </citation>
    <scope>NUCLEOTIDE SEQUENCE</scope>
</reference>
<gene>
    <name evidence="1" type="ORF">OXD698_LOCUS42096</name>
</gene>
<sequence>MSPFFSDYYNYSLKKPPSMATNSSYSGTVLICGSHACAKCGYCRDWYWSSSGKTKSYKKRPDATCTASYAYGLSGYGGGC</sequence>
<dbReference type="Proteomes" id="UP000663844">
    <property type="component" value="Unassembled WGS sequence"/>
</dbReference>